<dbReference type="Gene3D" id="1.10.8.290">
    <property type="entry name" value="uncharacterized protein sp1917 domain"/>
    <property type="match status" value="1"/>
</dbReference>
<dbReference type="EMBL" id="JACHWP010000001">
    <property type="protein sequence ID" value="MBB3022246.1"/>
    <property type="molecule type" value="Genomic_DNA"/>
</dbReference>
<organism evidence="1 2">
    <name type="scientific">Helcobacillus massiliensis</name>
    <dbReference type="NCBI Taxonomy" id="521392"/>
    <lineage>
        <taxon>Bacteria</taxon>
        <taxon>Bacillati</taxon>
        <taxon>Actinomycetota</taxon>
        <taxon>Actinomycetes</taxon>
        <taxon>Micrococcales</taxon>
        <taxon>Dermabacteraceae</taxon>
        <taxon>Helcobacillus</taxon>
    </lineage>
</organism>
<evidence type="ECO:0000313" key="1">
    <source>
        <dbReference type="EMBL" id="MBB3022246.1"/>
    </source>
</evidence>
<dbReference type="RefSeq" id="WP_183374130.1">
    <property type="nucleotide sequence ID" value="NZ_CBCSFZ010000005.1"/>
</dbReference>
<dbReference type="Proteomes" id="UP000568050">
    <property type="component" value="Unassembled WGS sequence"/>
</dbReference>
<comment type="caution">
    <text evidence="1">The sequence shown here is derived from an EMBL/GenBank/DDBJ whole genome shotgun (WGS) entry which is preliminary data.</text>
</comment>
<dbReference type="Pfam" id="PF09966">
    <property type="entry name" value="DUF2200"/>
    <property type="match status" value="1"/>
</dbReference>
<dbReference type="InterPro" id="IPR023204">
    <property type="entry name" value="SP1917_dom_sf"/>
</dbReference>
<evidence type="ECO:0008006" key="3">
    <source>
        <dbReference type="Google" id="ProtNLM"/>
    </source>
</evidence>
<keyword evidence="2" id="KW-1185">Reference proteome</keyword>
<gene>
    <name evidence="1" type="ORF">FHX50_000494</name>
</gene>
<evidence type="ECO:0000313" key="2">
    <source>
        <dbReference type="Proteomes" id="UP000568050"/>
    </source>
</evidence>
<sequence>MTTDPKLERVFQMRYGDIDGLYQTKVERKGHTREELDHVLTWLTGYSTEQLREQAASPATLREFFADAPQMHPNTDLITGVLCGVRVEDIEDPLMQKIRWMDKLVDEVARGKKMENILRS</sequence>
<dbReference type="InterPro" id="IPR014580">
    <property type="entry name" value="UCP033199"/>
</dbReference>
<reference evidence="1 2" key="1">
    <citation type="submission" date="2020-08" db="EMBL/GenBank/DDBJ databases">
        <title>Sequencing the genomes of 1000 actinobacteria strains.</title>
        <authorList>
            <person name="Klenk H.-P."/>
        </authorList>
    </citation>
    <scope>NUCLEOTIDE SEQUENCE [LARGE SCALE GENOMIC DNA]</scope>
    <source>
        <strain evidence="1 2">DSM 23040</strain>
    </source>
</reference>
<proteinExistence type="predicted"/>
<accession>A0A839R195</accession>
<protein>
    <recommendedName>
        <fullName evidence="3">DUF2200 domain-containing protein</fullName>
    </recommendedName>
</protein>
<dbReference type="AlphaFoldDB" id="A0A839R195"/>
<name>A0A839R195_9MICO</name>